<reference evidence="7" key="1">
    <citation type="journal article" date="2019" name="Int. J. Syst. Evol. Microbiol.">
        <title>The Global Catalogue of Microorganisms (GCM) 10K type strain sequencing project: providing services to taxonomists for standard genome sequencing and annotation.</title>
        <authorList>
            <consortium name="The Broad Institute Genomics Platform"/>
            <consortium name="The Broad Institute Genome Sequencing Center for Infectious Disease"/>
            <person name="Wu L."/>
            <person name="Ma J."/>
        </authorList>
    </citation>
    <scope>NUCLEOTIDE SEQUENCE [LARGE SCALE GENOMIC DNA]</scope>
    <source>
        <strain evidence="7">CCUG 56608</strain>
    </source>
</reference>
<protein>
    <submittedName>
        <fullName evidence="6">LysR family transcriptional regulator</fullName>
    </submittedName>
</protein>
<name>A0ABW3NFG1_9BACI</name>
<dbReference type="CDD" id="cd05466">
    <property type="entry name" value="PBP2_LTTR_substrate"/>
    <property type="match status" value="1"/>
</dbReference>
<evidence type="ECO:0000256" key="2">
    <source>
        <dbReference type="ARBA" id="ARBA00023015"/>
    </source>
</evidence>
<dbReference type="InterPro" id="IPR036388">
    <property type="entry name" value="WH-like_DNA-bd_sf"/>
</dbReference>
<dbReference type="Proteomes" id="UP001597041">
    <property type="component" value="Unassembled WGS sequence"/>
</dbReference>
<dbReference type="PANTHER" id="PTHR30126">
    <property type="entry name" value="HTH-TYPE TRANSCRIPTIONAL REGULATOR"/>
    <property type="match status" value="1"/>
</dbReference>
<feature type="domain" description="HTH lysR-type" evidence="5">
    <location>
        <begin position="1"/>
        <end position="58"/>
    </location>
</feature>
<evidence type="ECO:0000313" key="6">
    <source>
        <dbReference type="EMBL" id="MFD1065195.1"/>
    </source>
</evidence>
<dbReference type="Pfam" id="PF00126">
    <property type="entry name" value="HTH_1"/>
    <property type="match status" value="1"/>
</dbReference>
<organism evidence="6 7">
    <name type="scientific">Oceanobacillus locisalsi</name>
    <dbReference type="NCBI Taxonomy" id="546107"/>
    <lineage>
        <taxon>Bacteria</taxon>
        <taxon>Bacillati</taxon>
        <taxon>Bacillota</taxon>
        <taxon>Bacilli</taxon>
        <taxon>Bacillales</taxon>
        <taxon>Bacillaceae</taxon>
        <taxon>Oceanobacillus</taxon>
    </lineage>
</organism>
<evidence type="ECO:0000259" key="5">
    <source>
        <dbReference type="PROSITE" id="PS50931"/>
    </source>
</evidence>
<dbReference type="EMBL" id="JBHTKK010000002">
    <property type="protein sequence ID" value="MFD1065195.1"/>
    <property type="molecule type" value="Genomic_DNA"/>
</dbReference>
<dbReference type="RefSeq" id="WP_379590766.1">
    <property type="nucleotide sequence ID" value="NZ_JBHTKK010000002.1"/>
</dbReference>
<accession>A0ABW3NFG1</accession>
<dbReference type="Gene3D" id="1.10.10.10">
    <property type="entry name" value="Winged helix-like DNA-binding domain superfamily/Winged helix DNA-binding domain"/>
    <property type="match status" value="1"/>
</dbReference>
<dbReference type="InterPro" id="IPR005119">
    <property type="entry name" value="LysR_subst-bd"/>
</dbReference>
<evidence type="ECO:0000313" key="7">
    <source>
        <dbReference type="Proteomes" id="UP001597041"/>
    </source>
</evidence>
<keyword evidence="3" id="KW-0238">DNA-binding</keyword>
<dbReference type="PROSITE" id="PS50931">
    <property type="entry name" value="HTH_LYSR"/>
    <property type="match status" value="1"/>
</dbReference>
<dbReference type="PANTHER" id="PTHR30126:SF78">
    <property type="entry name" value="HTH LYSR-TYPE DOMAIN-CONTAINING PROTEIN"/>
    <property type="match status" value="1"/>
</dbReference>
<evidence type="ECO:0000256" key="1">
    <source>
        <dbReference type="ARBA" id="ARBA00009437"/>
    </source>
</evidence>
<dbReference type="SUPFAM" id="SSF53850">
    <property type="entry name" value="Periplasmic binding protein-like II"/>
    <property type="match status" value="1"/>
</dbReference>
<sequence length="292" mass="33856">MDDIDWNIIKSLYINKNVTQTAKEFYISQPSLTKKVKKIENEFHIKIYDRKSQGIVFTREGEFLALKASDIDQKLKRIKEETAAMNENMKGKLNIGVSNHFAKYHLPSILRDFQSVYPEVEFNIRSGWGTEISHLINTENIHIGFIRGDYDWAGSKYLLFKDPMSLFSKNEIDLSTLPTEPRIDYQSGFALRSLIETWWSDHYETPPTVGMMVDSVEACKEMVIKGLGYAILPASIMEGQKEIYRVDLFDKNKKAMDTNTWMYYSEALLDTKIVSEFVDFVKKHENKTKGVE</sequence>
<comment type="similarity">
    <text evidence="1">Belongs to the LysR transcriptional regulatory family.</text>
</comment>
<dbReference type="Pfam" id="PF03466">
    <property type="entry name" value="LysR_substrate"/>
    <property type="match status" value="1"/>
</dbReference>
<dbReference type="InterPro" id="IPR036390">
    <property type="entry name" value="WH_DNA-bd_sf"/>
</dbReference>
<evidence type="ECO:0000256" key="4">
    <source>
        <dbReference type="ARBA" id="ARBA00023163"/>
    </source>
</evidence>
<dbReference type="Gene3D" id="3.40.190.290">
    <property type="match status" value="1"/>
</dbReference>
<proteinExistence type="inferred from homology"/>
<evidence type="ECO:0000256" key="3">
    <source>
        <dbReference type="ARBA" id="ARBA00023125"/>
    </source>
</evidence>
<dbReference type="SUPFAM" id="SSF46785">
    <property type="entry name" value="Winged helix' DNA-binding domain"/>
    <property type="match status" value="1"/>
</dbReference>
<dbReference type="InterPro" id="IPR000847">
    <property type="entry name" value="LysR_HTH_N"/>
</dbReference>
<keyword evidence="7" id="KW-1185">Reference proteome</keyword>
<keyword evidence="4" id="KW-0804">Transcription</keyword>
<comment type="caution">
    <text evidence="6">The sequence shown here is derived from an EMBL/GenBank/DDBJ whole genome shotgun (WGS) entry which is preliminary data.</text>
</comment>
<keyword evidence="2" id="KW-0805">Transcription regulation</keyword>
<gene>
    <name evidence="6" type="ORF">ACFQ19_04075</name>
</gene>